<dbReference type="RefSeq" id="WP_348711288.1">
    <property type="nucleotide sequence ID" value="NZ_CAXIXY010000003.1"/>
</dbReference>
<evidence type="ECO:0008006" key="4">
    <source>
        <dbReference type="Google" id="ProtNLM"/>
    </source>
</evidence>
<protein>
    <recommendedName>
        <fullName evidence="4">YhhN-like protein</fullName>
    </recommendedName>
</protein>
<evidence type="ECO:0000256" key="1">
    <source>
        <dbReference type="SAM" id="Phobius"/>
    </source>
</evidence>
<feature type="transmembrane region" description="Helical" evidence="1">
    <location>
        <begin position="105"/>
        <end position="125"/>
    </location>
</feature>
<keyword evidence="1" id="KW-0472">Membrane</keyword>
<keyword evidence="1" id="KW-0812">Transmembrane</keyword>
<evidence type="ECO:0000313" key="2">
    <source>
        <dbReference type="EMBL" id="CAL2082448.1"/>
    </source>
</evidence>
<organism evidence="2 3">
    <name type="scientific">Tenacibaculum platacis</name>
    <dbReference type="NCBI Taxonomy" id="3137852"/>
    <lineage>
        <taxon>Bacteria</taxon>
        <taxon>Pseudomonadati</taxon>
        <taxon>Bacteroidota</taxon>
        <taxon>Flavobacteriia</taxon>
        <taxon>Flavobacteriales</taxon>
        <taxon>Flavobacteriaceae</taxon>
        <taxon>Tenacibaculum</taxon>
    </lineage>
</organism>
<dbReference type="EMBL" id="CAXIXY010000003">
    <property type="protein sequence ID" value="CAL2082448.1"/>
    <property type="molecule type" value="Genomic_DNA"/>
</dbReference>
<keyword evidence="3" id="KW-1185">Reference proteome</keyword>
<name>A0ABP1EK28_9FLAO</name>
<reference evidence="2 3" key="1">
    <citation type="submission" date="2024-05" db="EMBL/GenBank/DDBJ databases">
        <authorList>
            <person name="Duchaud E."/>
        </authorList>
    </citation>
    <scope>NUCLEOTIDE SEQUENCE [LARGE SCALE GENOMIC DNA]</scope>
    <source>
        <strain evidence="2">Ena-SAMPLE-TAB-13-05-2024-13:56:06:370-140302</strain>
    </source>
</reference>
<accession>A0ABP1EK28</accession>
<feature type="transmembrane region" description="Helical" evidence="1">
    <location>
        <begin position="55"/>
        <end position="84"/>
    </location>
</feature>
<feature type="transmembrane region" description="Helical" evidence="1">
    <location>
        <begin position="6"/>
        <end position="24"/>
    </location>
</feature>
<sequence>MRLKQLFFALFILLSIMDVSIIMLEFKEALWLPRSLSLISIVLYGYYSIKDVPFSFWVLSFFIVSTGFLFSLDDYTLIGMLSLIGLRLSWTKLIFDINTKIDKTILSIAFAITTAMFGVILYLLYTDSIFYYLSIATTLGLVLLLSTSFSLLTTKGMKFGNKEMIISIGIFILSDALSGSKKIAGTSLFYIILSVVLYNTAYYFLMRALIKNISRNRLNS</sequence>
<proteinExistence type="predicted"/>
<keyword evidence="1" id="KW-1133">Transmembrane helix</keyword>
<evidence type="ECO:0000313" key="3">
    <source>
        <dbReference type="Proteomes" id="UP001497416"/>
    </source>
</evidence>
<feature type="transmembrane region" description="Helical" evidence="1">
    <location>
        <begin position="187"/>
        <end position="205"/>
    </location>
</feature>
<feature type="transmembrane region" description="Helical" evidence="1">
    <location>
        <begin position="31"/>
        <end position="49"/>
    </location>
</feature>
<comment type="caution">
    <text evidence="2">The sequence shown here is derived from an EMBL/GenBank/DDBJ whole genome shotgun (WGS) entry which is preliminary data.</text>
</comment>
<gene>
    <name evidence="2" type="ORF">T190607A01A_11363</name>
</gene>
<feature type="transmembrane region" description="Helical" evidence="1">
    <location>
        <begin position="131"/>
        <end position="152"/>
    </location>
</feature>
<dbReference type="Proteomes" id="UP001497416">
    <property type="component" value="Unassembled WGS sequence"/>
</dbReference>